<feature type="domain" description="KIB1-4 beta-propeller" evidence="1">
    <location>
        <begin position="4"/>
        <end position="184"/>
    </location>
</feature>
<evidence type="ECO:0000313" key="2">
    <source>
        <dbReference type="EMBL" id="KAJ9172599.1"/>
    </source>
</evidence>
<organism evidence="2 3">
    <name type="scientific">Hevea brasiliensis</name>
    <name type="common">Para rubber tree</name>
    <name type="synonym">Siphonia brasiliensis</name>
    <dbReference type="NCBI Taxonomy" id="3981"/>
    <lineage>
        <taxon>Eukaryota</taxon>
        <taxon>Viridiplantae</taxon>
        <taxon>Streptophyta</taxon>
        <taxon>Embryophyta</taxon>
        <taxon>Tracheophyta</taxon>
        <taxon>Spermatophyta</taxon>
        <taxon>Magnoliopsida</taxon>
        <taxon>eudicotyledons</taxon>
        <taxon>Gunneridae</taxon>
        <taxon>Pentapetalae</taxon>
        <taxon>rosids</taxon>
        <taxon>fabids</taxon>
        <taxon>Malpighiales</taxon>
        <taxon>Euphorbiaceae</taxon>
        <taxon>Crotonoideae</taxon>
        <taxon>Micrandreae</taxon>
        <taxon>Hevea</taxon>
    </lineage>
</organism>
<dbReference type="PANTHER" id="PTHR47123">
    <property type="entry name" value="F-BOX PROTEIN SKIP23"/>
    <property type="match status" value="1"/>
</dbReference>
<evidence type="ECO:0000259" key="1">
    <source>
        <dbReference type="Pfam" id="PF03478"/>
    </source>
</evidence>
<sequence>MALHTAGKLGVWRMGDTEWHNINDNRERSHYYDIVYHKGKFYALDFTGLVVSVDPATLKLTEFSPVMYGSCYGYGGQDKYLVKSFGDLLRIDKYRLDDFDLCVYSSDSDDNCPVPMIFYKLDEEKHDWVQMEGLDNRVLFVGDDVSFSILAKGFHGCKKNCVYYHDYSFSEENDDHPAFDAGIFSLEDGTYGPLAKFPGYSKIFWPPPTRLKSKPRELPRQKGVLF</sequence>
<dbReference type="EMBL" id="JARPOI010000009">
    <property type="protein sequence ID" value="KAJ9172599.1"/>
    <property type="molecule type" value="Genomic_DNA"/>
</dbReference>
<dbReference type="PANTHER" id="PTHR47123:SF3">
    <property type="entry name" value="DUF295 DOMAIN-CONTAINING PROTEIN"/>
    <property type="match status" value="1"/>
</dbReference>
<dbReference type="InterPro" id="IPR051304">
    <property type="entry name" value="SCF_F-box_domain"/>
</dbReference>
<reference evidence="2" key="1">
    <citation type="journal article" date="2023" name="Plant Biotechnol. J.">
        <title>Chromosome-level wild Hevea brasiliensis genome provides new tools for genomic-assisted breeding and valuable loci to elevate rubber yield.</title>
        <authorList>
            <person name="Cheng H."/>
            <person name="Song X."/>
            <person name="Hu Y."/>
            <person name="Wu T."/>
            <person name="Yang Q."/>
            <person name="An Z."/>
            <person name="Feng S."/>
            <person name="Deng Z."/>
            <person name="Wu W."/>
            <person name="Zeng X."/>
            <person name="Tu M."/>
            <person name="Wang X."/>
            <person name="Huang H."/>
        </authorList>
    </citation>
    <scope>NUCLEOTIDE SEQUENCE</scope>
    <source>
        <strain evidence="2">MT/VB/25A 57/8</strain>
    </source>
</reference>
<comment type="caution">
    <text evidence="2">The sequence shown here is derived from an EMBL/GenBank/DDBJ whole genome shotgun (WGS) entry which is preliminary data.</text>
</comment>
<keyword evidence="3" id="KW-1185">Reference proteome</keyword>
<dbReference type="Pfam" id="PF03478">
    <property type="entry name" value="Beta-prop_KIB1-4"/>
    <property type="match status" value="1"/>
</dbReference>
<proteinExistence type="predicted"/>
<evidence type="ECO:0000313" key="3">
    <source>
        <dbReference type="Proteomes" id="UP001174677"/>
    </source>
</evidence>
<accession>A0ABQ9M150</accession>
<name>A0ABQ9M150_HEVBR</name>
<gene>
    <name evidence="2" type="ORF">P3X46_015816</name>
</gene>
<dbReference type="InterPro" id="IPR005174">
    <property type="entry name" value="KIB1-4_b-propeller"/>
</dbReference>
<protein>
    <recommendedName>
        <fullName evidence="1">KIB1-4 beta-propeller domain-containing protein</fullName>
    </recommendedName>
</protein>
<dbReference type="Proteomes" id="UP001174677">
    <property type="component" value="Chromosome 9"/>
</dbReference>